<evidence type="ECO:0000259" key="3">
    <source>
        <dbReference type="Pfam" id="PF00296"/>
    </source>
</evidence>
<dbReference type="FunFam" id="3.20.20.30:FF:000002">
    <property type="entry name" value="LLM class flavin-dependent oxidoreductase"/>
    <property type="match status" value="1"/>
</dbReference>
<dbReference type="Proteomes" id="UP000237082">
    <property type="component" value="Unassembled WGS sequence"/>
</dbReference>
<name>A0A2S5DD02_9NEIS</name>
<evidence type="ECO:0000313" key="5">
    <source>
        <dbReference type="Proteomes" id="UP000237082"/>
    </source>
</evidence>
<dbReference type="RefSeq" id="WP_103903659.1">
    <property type="nucleotide sequence ID" value="NZ_PQWB01000080.1"/>
</dbReference>
<sequence>MKAPRPPRLSMLDLAPIVAGGDAAQALRHSAELARHVEHLGYTRFWVAEHHNMAGIASSATAVLIGHVAAQTRTIRVGSGGIMLPNHAPLVVAEQFGTLATLFPGRIDLGLGRAPGTDPLTARALRRDRFAGEDFPQQVAELRGYLAPAAAGQQVQAIPGAGTEVPVWLLGSSLFGAQLAAQLGLPFAFAAHFAPAQLEEALRLYRHQFQPSAVLSEPYAMACIPVLAASSDEKARRLATTPYQKFLNLIRGDRRPLPPPVDSMDGLWSPREEFAVRRDWLGEFVCGGPETVQAGLQSLLDRTGVDEIMLSVDCHHFPDRLRACEIVADILPTLRTAGAIPAAAL</sequence>
<dbReference type="Gene3D" id="3.20.20.30">
    <property type="entry name" value="Luciferase-like domain"/>
    <property type="match status" value="1"/>
</dbReference>
<feature type="domain" description="Luciferase-like" evidence="3">
    <location>
        <begin position="15"/>
        <end position="306"/>
    </location>
</feature>
<dbReference type="InterPro" id="IPR011251">
    <property type="entry name" value="Luciferase-like_dom"/>
</dbReference>
<dbReference type="InterPro" id="IPR050766">
    <property type="entry name" value="Bact_Lucif_Oxidored"/>
</dbReference>
<dbReference type="PANTHER" id="PTHR30137">
    <property type="entry name" value="LUCIFERASE-LIKE MONOOXYGENASE"/>
    <property type="match status" value="1"/>
</dbReference>
<accession>A0A2S5DD02</accession>
<dbReference type="PANTHER" id="PTHR30137:SF6">
    <property type="entry name" value="LUCIFERASE-LIKE MONOOXYGENASE"/>
    <property type="match status" value="1"/>
</dbReference>
<evidence type="ECO:0000313" key="4">
    <source>
        <dbReference type="EMBL" id="POZ60975.1"/>
    </source>
</evidence>
<dbReference type="InterPro" id="IPR036661">
    <property type="entry name" value="Luciferase-like_sf"/>
</dbReference>
<comment type="similarity">
    <text evidence="1">To bacterial alkanal monooxygenase alpha and beta chains.</text>
</comment>
<evidence type="ECO:0000256" key="1">
    <source>
        <dbReference type="ARBA" id="ARBA00007789"/>
    </source>
</evidence>
<dbReference type="Pfam" id="PF00296">
    <property type="entry name" value="Bac_luciferase"/>
    <property type="match status" value="1"/>
</dbReference>
<protein>
    <recommendedName>
        <fullName evidence="2">Luciferase-like monooxygenase</fullName>
    </recommendedName>
</protein>
<organism evidence="4 5">
    <name type="scientific">Chromobacterium alticapitis</name>
    <dbReference type="NCBI Taxonomy" id="2073169"/>
    <lineage>
        <taxon>Bacteria</taxon>
        <taxon>Pseudomonadati</taxon>
        <taxon>Pseudomonadota</taxon>
        <taxon>Betaproteobacteria</taxon>
        <taxon>Neisseriales</taxon>
        <taxon>Chromobacteriaceae</taxon>
        <taxon>Chromobacterium</taxon>
    </lineage>
</organism>
<dbReference type="InterPro" id="IPR019949">
    <property type="entry name" value="CmoO-like"/>
</dbReference>
<dbReference type="GO" id="GO:0005829">
    <property type="term" value="C:cytosol"/>
    <property type="evidence" value="ECO:0007669"/>
    <property type="project" value="TreeGrafter"/>
</dbReference>
<dbReference type="NCBIfam" id="TIGR03558">
    <property type="entry name" value="oxido_grp_1"/>
    <property type="match status" value="1"/>
</dbReference>
<dbReference type="EMBL" id="PQWB01000080">
    <property type="protein sequence ID" value="POZ60975.1"/>
    <property type="molecule type" value="Genomic_DNA"/>
</dbReference>
<dbReference type="OrthoDB" id="9780518at2"/>
<dbReference type="SUPFAM" id="SSF51679">
    <property type="entry name" value="Bacterial luciferase-like"/>
    <property type="match status" value="1"/>
</dbReference>
<comment type="caution">
    <text evidence="4">The sequence shown here is derived from an EMBL/GenBank/DDBJ whole genome shotgun (WGS) entry which is preliminary data.</text>
</comment>
<gene>
    <name evidence="4" type="ORF">C2I19_15975</name>
</gene>
<evidence type="ECO:0000256" key="2">
    <source>
        <dbReference type="ARBA" id="ARBA00074555"/>
    </source>
</evidence>
<keyword evidence="5" id="KW-1185">Reference proteome</keyword>
<proteinExistence type="predicted"/>
<reference evidence="5" key="1">
    <citation type="submission" date="2018-02" db="EMBL/GenBank/DDBJ databases">
        <authorList>
            <person name="O'Hara-Hanley K."/>
            <person name="Soby S."/>
        </authorList>
    </citation>
    <scope>NUCLEOTIDE SEQUENCE [LARGE SCALE GENOMIC DNA]</scope>
    <source>
        <strain evidence="5">MWU14-2602</strain>
    </source>
</reference>
<dbReference type="GO" id="GO:0016705">
    <property type="term" value="F:oxidoreductase activity, acting on paired donors, with incorporation or reduction of molecular oxygen"/>
    <property type="evidence" value="ECO:0007669"/>
    <property type="project" value="InterPro"/>
</dbReference>
<dbReference type="AlphaFoldDB" id="A0A2S5DD02"/>